<evidence type="ECO:0000313" key="2">
    <source>
        <dbReference type="EMBL" id="CUP57365.1"/>
    </source>
</evidence>
<name>A0A174PG42_9FIRM</name>
<gene>
    <name evidence="2" type="ORF">ERS852526_01468</name>
</gene>
<dbReference type="OrthoDB" id="2060747at2"/>
<accession>A0A174PG42</accession>
<dbReference type="EMBL" id="CZAY01000009">
    <property type="protein sequence ID" value="CUP57365.1"/>
    <property type="molecule type" value="Genomic_DNA"/>
</dbReference>
<organism evidence="2 3">
    <name type="scientific">Dorea longicatena</name>
    <dbReference type="NCBI Taxonomy" id="88431"/>
    <lineage>
        <taxon>Bacteria</taxon>
        <taxon>Bacillati</taxon>
        <taxon>Bacillota</taxon>
        <taxon>Clostridia</taxon>
        <taxon>Lachnospirales</taxon>
        <taxon>Lachnospiraceae</taxon>
        <taxon>Dorea</taxon>
    </lineage>
</organism>
<dbReference type="RefSeq" id="WP_055056111.1">
    <property type="nucleotide sequence ID" value="NZ_CZAY01000009.1"/>
</dbReference>
<dbReference type="GeneID" id="96228763"/>
<feature type="transmembrane region" description="Helical" evidence="1">
    <location>
        <begin position="25"/>
        <end position="43"/>
    </location>
</feature>
<evidence type="ECO:0000256" key="1">
    <source>
        <dbReference type="SAM" id="Phobius"/>
    </source>
</evidence>
<evidence type="ECO:0000313" key="3">
    <source>
        <dbReference type="Proteomes" id="UP000095485"/>
    </source>
</evidence>
<dbReference type="Pfam" id="PF12666">
    <property type="entry name" value="PrgI"/>
    <property type="match status" value="1"/>
</dbReference>
<sequence>MEIELSEDLQHYKESLVLGLTAKQFLFSALALGVGTGIVLLLYEKIGITLSCYVATPFVVPLALTGFYNYHGLTFWQFAGKMIYFSFFNRPLVYGSTESVQELKQIYMETRQEEEREVQQRKKEQKKEKKGGDVNVVKKKAIRMGIVTVVMIVLGAAAAVWYKMYR</sequence>
<keyword evidence="1" id="KW-0812">Transmembrane</keyword>
<dbReference type="InterPro" id="IPR024414">
    <property type="entry name" value="Uncharacterised_PrgI"/>
</dbReference>
<feature type="transmembrane region" description="Helical" evidence="1">
    <location>
        <begin position="50"/>
        <end position="70"/>
    </location>
</feature>
<dbReference type="Proteomes" id="UP000095485">
    <property type="component" value="Unassembled WGS sequence"/>
</dbReference>
<reference evidence="2 3" key="1">
    <citation type="submission" date="2015-09" db="EMBL/GenBank/DDBJ databases">
        <authorList>
            <consortium name="Pathogen Informatics"/>
        </authorList>
    </citation>
    <scope>NUCLEOTIDE SEQUENCE [LARGE SCALE GENOMIC DNA]</scope>
    <source>
        <strain evidence="2 3">2789STDY5834914</strain>
    </source>
</reference>
<keyword evidence="1" id="KW-0472">Membrane</keyword>
<keyword evidence="1" id="KW-1133">Transmembrane helix</keyword>
<dbReference type="AlphaFoldDB" id="A0A174PG42"/>
<protein>
    <submittedName>
        <fullName evidence="2">PrgI family protein</fullName>
    </submittedName>
</protein>
<feature type="transmembrane region" description="Helical" evidence="1">
    <location>
        <begin position="141"/>
        <end position="162"/>
    </location>
</feature>
<proteinExistence type="predicted"/>